<dbReference type="InterPro" id="IPR032091">
    <property type="entry name" value="Malt_amylase-like_C"/>
</dbReference>
<dbReference type="SMART" id="SM00642">
    <property type="entry name" value="Aamy"/>
    <property type="match status" value="1"/>
</dbReference>
<organism evidence="6 7">
    <name type="scientific">Salinigranum rubrum</name>
    <dbReference type="NCBI Taxonomy" id="755307"/>
    <lineage>
        <taxon>Archaea</taxon>
        <taxon>Methanobacteriati</taxon>
        <taxon>Methanobacteriota</taxon>
        <taxon>Stenosarchaea group</taxon>
        <taxon>Halobacteria</taxon>
        <taxon>Halobacteriales</taxon>
        <taxon>Haloferacaceae</taxon>
        <taxon>Salinigranum</taxon>
    </lineage>
</organism>
<dbReference type="Gene3D" id="3.20.20.80">
    <property type="entry name" value="Glycosidases"/>
    <property type="match status" value="1"/>
</dbReference>
<evidence type="ECO:0000313" key="7">
    <source>
        <dbReference type="Proteomes" id="UP000236584"/>
    </source>
</evidence>
<evidence type="ECO:0000256" key="3">
    <source>
        <dbReference type="ARBA" id="ARBA00023295"/>
    </source>
</evidence>
<gene>
    <name evidence="6" type="ORF">C2R22_03170</name>
</gene>
<evidence type="ECO:0000313" key="6">
    <source>
        <dbReference type="EMBL" id="AUV80777.1"/>
    </source>
</evidence>
<dbReference type="GeneID" id="35591057"/>
<name>A0A2I8VFR7_9EURY</name>
<dbReference type="Gene3D" id="3.90.400.10">
    <property type="entry name" value="Oligo-1,6-glucosidase, Domain 2"/>
    <property type="match status" value="1"/>
</dbReference>
<dbReference type="NCBIfam" id="NF008183">
    <property type="entry name" value="PRK10933.1"/>
    <property type="match status" value="1"/>
</dbReference>
<dbReference type="OrthoDB" id="18347at2157"/>
<dbReference type="InterPro" id="IPR006047">
    <property type="entry name" value="GH13_cat_dom"/>
</dbReference>
<dbReference type="FunFam" id="3.20.20.80:FF:000064">
    <property type="entry name" value="Oligo-1,6-glucosidase"/>
    <property type="match status" value="2"/>
</dbReference>
<dbReference type="AlphaFoldDB" id="A0A2I8VFR7"/>
<dbReference type="Proteomes" id="UP000236584">
    <property type="component" value="Chromosome"/>
</dbReference>
<dbReference type="GO" id="GO:0009313">
    <property type="term" value="P:oligosaccharide catabolic process"/>
    <property type="evidence" value="ECO:0007669"/>
    <property type="project" value="TreeGrafter"/>
</dbReference>
<dbReference type="Pfam" id="PF16657">
    <property type="entry name" value="Malt_amylase_C"/>
    <property type="match status" value="1"/>
</dbReference>
<dbReference type="RefSeq" id="WP_103424463.1">
    <property type="nucleotide sequence ID" value="NZ_CP026309.1"/>
</dbReference>
<dbReference type="InterPro" id="IPR017853">
    <property type="entry name" value="GH"/>
</dbReference>
<evidence type="ECO:0000259" key="5">
    <source>
        <dbReference type="SMART" id="SM00642"/>
    </source>
</evidence>
<dbReference type="PANTHER" id="PTHR10357:SF184">
    <property type="entry name" value="OLIGO-1,6-GLUCOSIDASE 1"/>
    <property type="match status" value="1"/>
</dbReference>
<evidence type="ECO:0000256" key="2">
    <source>
        <dbReference type="ARBA" id="ARBA00022801"/>
    </source>
</evidence>
<sequence length="587" mass="67444">MSRAVPATREERTWWKEAVAYQIYPRSFNDSNGDGVGDLPGITEKVEYLDSLGVDVVWLCPVYDSPNADNGYDIRDYRAIAEEFGTMADWEELVGELHARDMRLIMDLVVNHTSAEHEWFQKSRRREGGYEDYYIWQAGERDEPPNNWESIFGGPAWSWDEERDAWYLHLFDENQPDLNWQNPAVRADVKELMRWWLEKGIDGFRMDAINFLSKREGLPDGDPDRPLVGAEHYRHGPNLQAYLEEVSDDVLSEYDVVTVGEMGGTAVDEAADFLSGGSLDMVFQFNHLTVDEGPNGAWDREGWGEWELTEFKRLVTRCQHELAAESWDAVFLGNHDLPRVVSRFGSDEYRTESAKLLATFLLTLRGTPFLYQGDEVGMTNAEFDSLDELDDPMTTGIVEELLATGEISSYEEVREFVNYRSRDHARTPMQWTSSPNAEFTDGDPWFAVNENYPEVNVERAVADEASVWHHYRRLIGLRQDEETLVYGDYDLLVPDDEQLYAYTRSLEDETVLVVLNWSERTARFETNLDTDDADVLVGNYANVPTTPVGREFRPYEAVVYRLRGSTATDPTVRTNRTTEHTEGNHDT</sequence>
<feature type="compositionally biased region" description="Polar residues" evidence="4">
    <location>
        <begin position="566"/>
        <end position="575"/>
    </location>
</feature>
<keyword evidence="7" id="KW-1185">Reference proteome</keyword>
<reference evidence="6 7" key="1">
    <citation type="submission" date="2018-01" db="EMBL/GenBank/DDBJ databases">
        <title>Complete genome sequence of Salinigranum rubrum GX10T, an extremely halophilic archaeon isolated from a marine solar saltern.</title>
        <authorList>
            <person name="Han S."/>
        </authorList>
    </citation>
    <scope>NUCLEOTIDE SEQUENCE [LARGE SCALE GENOMIC DNA]</scope>
    <source>
        <strain evidence="6 7">GX10</strain>
    </source>
</reference>
<dbReference type="CDD" id="cd11333">
    <property type="entry name" value="AmyAc_SI_OligoGlu_DGase"/>
    <property type="match status" value="1"/>
</dbReference>
<dbReference type="FunFam" id="3.90.400.10:FF:000002">
    <property type="entry name" value="Sucrose isomerase"/>
    <property type="match status" value="1"/>
</dbReference>
<dbReference type="SUPFAM" id="SSF51445">
    <property type="entry name" value="(Trans)glycosidases"/>
    <property type="match status" value="1"/>
</dbReference>
<dbReference type="InterPro" id="IPR013780">
    <property type="entry name" value="Glyco_hydro_b"/>
</dbReference>
<dbReference type="KEGG" id="srub:C2R22_03170"/>
<dbReference type="PANTHER" id="PTHR10357">
    <property type="entry name" value="ALPHA-AMYLASE FAMILY MEMBER"/>
    <property type="match status" value="1"/>
</dbReference>
<dbReference type="Pfam" id="PF00128">
    <property type="entry name" value="Alpha-amylase"/>
    <property type="match status" value="1"/>
</dbReference>
<dbReference type="EMBL" id="CP026309">
    <property type="protein sequence ID" value="AUV80777.1"/>
    <property type="molecule type" value="Genomic_DNA"/>
</dbReference>
<protein>
    <submittedName>
        <fullName evidence="6">Glucohydrolase</fullName>
    </submittedName>
</protein>
<dbReference type="FunFam" id="2.60.40.1180:FF:000007">
    <property type="entry name" value="Sucrose isomerase"/>
    <property type="match status" value="1"/>
</dbReference>
<dbReference type="GO" id="GO:0004556">
    <property type="term" value="F:alpha-amylase activity"/>
    <property type="evidence" value="ECO:0007669"/>
    <property type="project" value="TreeGrafter"/>
</dbReference>
<dbReference type="SUPFAM" id="SSF51011">
    <property type="entry name" value="Glycosyl hydrolase domain"/>
    <property type="match status" value="1"/>
</dbReference>
<dbReference type="Gene3D" id="2.60.40.1180">
    <property type="entry name" value="Golgi alpha-mannosidase II"/>
    <property type="match status" value="1"/>
</dbReference>
<comment type="similarity">
    <text evidence="1">Belongs to the glycosyl hydrolase 13 family.</text>
</comment>
<evidence type="ECO:0000256" key="4">
    <source>
        <dbReference type="SAM" id="MobiDB-lite"/>
    </source>
</evidence>
<feature type="compositionally biased region" description="Basic and acidic residues" evidence="4">
    <location>
        <begin position="576"/>
        <end position="587"/>
    </location>
</feature>
<accession>A0A2I8VFR7</accession>
<keyword evidence="3" id="KW-0326">Glycosidase</keyword>
<proteinExistence type="inferred from homology"/>
<feature type="region of interest" description="Disordered" evidence="4">
    <location>
        <begin position="566"/>
        <end position="587"/>
    </location>
</feature>
<keyword evidence="2 6" id="KW-0378">Hydrolase</keyword>
<dbReference type="InterPro" id="IPR045857">
    <property type="entry name" value="O16G_dom_2"/>
</dbReference>
<feature type="domain" description="Glycosyl hydrolase family 13 catalytic" evidence="5">
    <location>
        <begin position="22"/>
        <end position="426"/>
    </location>
</feature>
<evidence type="ECO:0000256" key="1">
    <source>
        <dbReference type="ARBA" id="ARBA00008061"/>
    </source>
</evidence>